<protein>
    <submittedName>
        <fullName evidence="2">Uncharacterized protein</fullName>
    </submittedName>
</protein>
<evidence type="ECO:0000313" key="3">
    <source>
        <dbReference type="Proteomes" id="UP000298030"/>
    </source>
</evidence>
<gene>
    <name evidence="2" type="ORF">FA13DRAFT_112110</name>
</gene>
<evidence type="ECO:0000256" key="1">
    <source>
        <dbReference type="SAM" id="MobiDB-lite"/>
    </source>
</evidence>
<name>A0A4Y7TIM0_COPMI</name>
<evidence type="ECO:0000313" key="2">
    <source>
        <dbReference type="EMBL" id="TEB33778.1"/>
    </source>
</evidence>
<feature type="region of interest" description="Disordered" evidence="1">
    <location>
        <begin position="92"/>
        <end position="111"/>
    </location>
</feature>
<feature type="compositionally biased region" description="Low complexity" evidence="1">
    <location>
        <begin position="216"/>
        <end position="230"/>
    </location>
</feature>
<dbReference type="STRING" id="71717.A0A4Y7TIM0"/>
<feature type="compositionally biased region" description="Basic residues" evidence="1">
    <location>
        <begin position="101"/>
        <end position="111"/>
    </location>
</feature>
<dbReference type="AlphaFoldDB" id="A0A4Y7TIM0"/>
<dbReference type="Proteomes" id="UP000298030">
    <property type="component" value="Unassembled WGS sequence"/>
</dbReference>
<organism evidence="2 3">
    <name type="scientific">Coprinellus micaceus</name>
    <name type="common">Glistening ink-cap mushroom</name>
    <name type="synonym">Coprinus micaceus</name>
    <dbReference type="NCBI Taxonomy" id="71717"/>
    <lineage>
        <taxon>Eukaryota</taxon>
        <taxon>Fungi</taxon>
        <taxon>Dikarya</taxon>
        <taxon>Basidiomycota</taxon>
        <taxon>Agaricomycotina</taxon>
        <taxon>Agaricomycetes</taxon>
        <taxon>Agaricomycetidae</taxon>
        <taxon>Agaricales</taxon>
        <taxon>Agaricineae</taxon>
        <taxon>Psathyrellaceae</taxon>
        <taxon>Coprinellus</taxon>
    </lineage>
</organism>
<dbReference type="EMBL" id="QPFP01000011">
    <property type="protein sequence ID" value="TEB33778.1"/>
    <property type="molecule type" value="Genomic_DNA"/>
</dbReference>
<dbReference type="OrthoDB" id="3054100at2759"/>
<comment type="caution">
    <text evidence="2">The sequence shown here is derived from an EMBL/GenBank/DDBJ whole genome shotgun (WGS) entry which is preliminary data.</text>
</comment>
<sequence>MSPSGWATPLELEFLASLIPEYEACQVKRRYKDFWHRLNTDFLAKFPVVDKIFPGKRVTELNAWQKELHAAAIVKQKQRLKEWFRWRMNPRSRNASAATSKKNHTSYKGRTRNHKPYEVFAKIYQEEVEKAKVALCEVEGVSGRERLIVWQRVSKELYDSASDEKKRAVQQAIEVEEQWHRDNAAAMTPTQYPRFRKQLPIVLDAARPLTPVVVPVTDTESPESTSSPTSQGVRAPSPRGRSPTPPAPSHSSATEALASHAAISATKASSALLPTQRSVPNAGTWRTVRIDLRVEK</sequence>
<reference evidence="2 3" key="1">
    <citation type="journal article" date="2019" name="Nat. Ecol. Evol.">
        <title>Megaphylogeny resolves global patterns of mushroom evolution.</title>
        <authorList>
            <person name="Varga T."/>
            <person name="Krizsan K."/>
            <person name="Foldi C."/>
            <person name="Dima B."/>
            <person name="Sanchez-Garcia M."/>
            <person name="Sanchez-Ramirez S."/>
            <person name="Szollosi G.J."/>
            <person name="Szarkandi J.G."/>
            <person name="Papp V."/>
            <person name="Albert L."/>
            <person name="Andreopoulos W."/>
            <person name="Angelini C."/>
            <person name="Antonin V."/>
            <person name="Barry K.W."/>
            <person name="Bougher N.L."/>
            <person name="Buchanan P."/>
            <person name="Buyck B."/>
            <person name="Bense V."/>
            <person name="Catcheside P."/>
            <person name="Chovatia M."/>
            <person name="Cooper J."/>
            <person name="Damon W."/>
            <person name="Desjardin D."/>
            <person name="Finy P."/>
            <person name="Geml J."/>
            <person name="Haridas S."/>
            <person name="Hughes K."/>
            <person name="Justo A."/>
            <person name="Karasinski D."/>
            <person name="Kautmanova I."/>
            <person name="Kiss B."/>
            <person name="Kocsube S."/>
            <person name="Kotiranta H."/>
            <person name="LaButti K.M."/>
            <person name="Lechner B.E."/>
            <person name="Liimatainen K."/>
            <person name="Lipzen A."/>
            <person name="Lukacs Z."/>
            <person name="Mihaltcheva S."/>
            <person name="Morgado L.N."/>
            <person name="Niskanen T."/>
            <person name="Noordeloos M.E."/>
            <person name="Ohm R.A."/>
            <person name="Ortiz-Santana B."/>
            <person name="Ovrebo C."/>
            <person name="Racz N."/>
            <person name="Riley R."/>
            <person name="Savchenko A."/>
            <person name="Shiryaev A."/>
            <person name="Soop K."/>
            <person name="Spirin V."/>
            <person name="Szebenyi C."/>
            <person name="Tomsovsky M."/>
            <person name="Tulloss R.E."/>
            <person name="Uehling J."/>
            <person name="Grigoriev I.V."/>
            <person name="Vagvolgyi C."/>
            <person name="Papp T."/>
            <person name="Martin F.M."/>
            <person name="Miettinen O."/>
            <person name="Hibbett D.S."/>
            <person name="Nagy L.G."/>
        </authorList>
    </citation>
    <scope>NUCLEOTIDE SEQUENCE [LARGE SCALE GENOMIC DNA]</scope>
    <source>
        <strain evidence="2 3">FP101781</strain>
    </source>
</reference>
<accession>A0A4Y7TIM0</accession>
<proteinExistence type="predicted"/>
<feature type="region of interest" description="Disordered" evidence="1">
    <location>
        <begin position="216"/>
        <end position="269"/>
    </location>
</feature>
<keyword evidence="3" id="KW-1185">Reference proteome</keyword>